<accession>A0A382PZS3</accession>
<dbReference type="EMBL" id="UINC01110243">
    <property type="protein sequence ID" value="SVC77612.1"/>
    <property type="molecule type" value="Genomic_DNA"/>
</dbReference>
<reference evidence="1" key="1">
    <citation type="submission" date="2018-05" db="EMBL/GenBank/DDBJ databases">
        <authorList>
            <person name="Lanie J.A."/>
            <person name="Ng W.-L."/>
            <person name="Kazmierczak K.M."/>
            <person name="Andrzejewski T.M."/>
            <person name="Davidsen T.M."/>
            <person name="Wayne K.J."/>
            <person name="Tettelin H."/>
            <person name="Glass J.I."/>
            <person name="Rusch D."/>
            <person name="Podicherti R."/>
            <person name="Tsui H.-C.T."/>
            <person name="Winkler M.E."/>
        </authorList>
    </citation>
    <scope>NUCLEOTIDE SEQUENCE</scope>
</reference>
<name>A0A382PZS3_9ZZZZ</name>
<organism evidence="1">
    <name type="scientific">marine metagenome</name>
    <dbReference type="NCBI Taxonomy" id="408172"/>
    <lineage>
        <taxon>unclassified sequences</taxon>
        <taxon>metagenomes</taxon>
        <taxon>ecological metagenomes</taxon>
    </lineage>
</organism>
<evidence type="ECO:0000313" key="1">
    <source>
        <dbReference type="EMBL" id="SVC77612.1"/>
    </source>
</evidence>
<proteinExistence type="predicted"/>
<gene>
    <name evidence="1" type="ORF">METZ01_LOCUS330466</name>
</gene>
<protein>
    <submittedName>
        <fullName evidence="1">Uncharacterized protein</fullName>
    </submittedName>
</protein>
<sequence length="23" mass="2498">MQLGLTLGYWGAQPPTDLVPLVQ</sequence>
<dbReference type="AlphaFoldDB" id="A0A382PZS3"/>
<feature type="non-terminal residue" evidence="1">
    <location>
        <position position="23"/>
    </location>
</feature>